<dbReference type="GO" id="GO:0030975">
    <property type="term" value="F:thiamine binding"/>
    <property type="evidence" value="ECO:0007669"/>
    <property type="project" value="TreeGrafter"/>
</dbReference>
<comment type="similarity">
    <text evidence="2">Belongs to the bacterial solute-binding protein 1 family.</text>
</comment>
<sequence>MKHTTRRQFLGTGAALAASSALPMPALGAGSGGELRVLVGGGDWGKANIAAYVEPFQEETGIQVTAITDQVNLAQVELMARSGNVTVDVISYGQSGAETLARKGVLEDIDYSLYGEDQLAGLTDFAKKPWGVAALVYSYVMVVNTKTFPDGAPRPQSWADYWDVERFPGTRTLISGRSGTEGPWEEALMASGVAPQDIYPMDIDRIFGSLDRIKPQIRRWWTVGSEIQQIMHDGAFDVTNSYDGRAMLLVNQGAPLEIVRNQAKLNWDYWMIPKGGPNLEAAQRFIQFATRADRQAEFAQLIPYGPSNLDAYRSIPEERARQLASHPDYVVDSVPIQASWYNETQADGRTNVEHLIQRWNEWVL</sequence>
<dbReference type="PANTHER" id="PTHR30006">
    <property type="entry name" value="THIAMINE-BINDING PERIPLASMIC PROTEIN-RELATED"/>
    <property type="match status" value="1"/>
</dbReference>
<accession>A0A7S8HCI6</accession>
<evidence type="ECO:0000256" key="1">
    <source>
        <dbReference type="ARBA" id="ARBA00004418"/>
    </source>
</evidence>
<reference evidence="7 8" key="1">
    <citation type="submission" date="2020-06" db="EMBL/GenBank/DDBJ databases">
        <title>Genome sequence of 2 isolates from Red Sea Mangroves.</title>
        <authorList>
            <person name="Sefrji F."/>
            <person name="Michoud G."/>
            <person name="Merlino G."/>
            <person name="Daffonchio D."/>
        </authorList>
    </citation>
    <scope>NUCLEOTIDE SEQUENCE [LARGE SCALE GENOMIC DNA]</scope>
    <source>
        <strain evidence="7 8">R1DC25</strain>
    </source>
</reference>
<dbReference type="GO" id="GO:0030288">
    <property type="term" value="C:outer membrane-bounded periplasmic space"/>
    <property type="evidence" value="ECO:0007669"/>
    <property type="project" value="TreeGrafter"/>
</dbReference>
<protein>
    <submittedName>
        <fullName evidence="7">ABC transporter substrate-binding protein</fullName>
    </submittedName>
</protein>
<keyword evidence="4 6" id="KW-0732">Signal</keyword>
<comment type="subcellular location">
    <subcellularLocation>
        <location evidence="1">Periplasm</location>
    </subcellularLocation>
</comment>
<dbReference type="InterPro" id="IPR006059">
    <property type="entry name" value="SBP"/>
</dbReference>
<keyword evidence="8" id="KW-1185">Reference proteome</keyword>
<gene>
    <name evidence="7" type="ORF">HW532_14370</name>
</gene>
<proteinExistence type="inferred from homology"/>
<dbReference type="GO" id="GO:0015888">
    <property type="term" value="P:thiamine transport"/>
    <property type="evidence" value="ECO:0007669"/>
    <property type="project" value="TreeGrafter"/>
</dbReference>
<evidence type="ECO:0000313" key="7">
    <source>
        <dbReference type="EMBL" id="QPC43767.1"/>
    </source>
</evidence>
<evidence type="ECO:0000256" key="5">
    <source>
        <dbReference type="ARBA" id="ARBA00022764"/>
    </source>
</evidence>
<dbReference type="RefSeq" id="WP_213161130.1">
    <property type="nucleotide sequence ID" value="NZ_CP058214.1"/>
</dbReference>
<feature type="chain" id="PRO_5032380501" evidence="6">
    <location>
        <begin position="29"/>
        <end position="364"/>
    </location>
</feature>
<dbReference type="GO" id="GO:0030976">
    <property type="term" value="F:thiamine pyrophosphate binding"/>
    <property type="evidence" value="ECO:0007669"/>
    <property type="project" value="TreeGrafter"/>
</dbReference>
<dbReference type="CDD" id="cd13589">
    <property type="entry name" value="PBP2_polyamine_RpCGA009"/>
    <property type="match status" value="1"/>
</dbReference>
<dbReference type="Pfam" id="PF13416">
    <property type="entry name" value="SBP_bac_8"/>
    <property type="match status" value="1"/>
</dbReference>
<evidence type="ECO:0000256" key="2">
    <source>
        <dbReference type="ARBA" id="ARBA00008520"/>
    </source>
</evidence>
<dbReference type="SUPFAM" id="SSF53850">
    <property type="entry name" value="Periplasmic binding protein-like II"/>
    <property type="match status" value="1"/>
</dbReference>
<dbReference type="PANTHER" id="PTHR30006:SF3">
    <property type="entry name" value="THIAMINE-BINDING PERIPLASMIC PROTEIN"/>
    <property type="match status" value="1"/>
</dbReference>
<dbReference type="InterPro" id="IPR006311">
    <property type="entry name" value="TAT_signal"/>
</dbReference>
<dbReference type="PROSITE" id="PS51318">
    <property type="entry name" value="TAT"/>
    <property type="match status" value="1"/>
</dbReference>
<dbReference type="Proteomes" id="UP000593594">
    <property type="component" value="Chromosome"/>
</dbReference>
<feature type="signal peptide" evidence="6">
    <location>
        <begin position="1"/>
        <end position="28"/>
    </location>
</feature>
<evidence type="ECO:0000313" key="8">
    <source>
        <dbReference type="Proteomes" id="UP000593594"/>
    </source>
</evidence>
<name>A0A7S8HCI6_9HYPH</name>
<keyword evidence="3" id="KW-0813">Transport</keyword>
<dbReference type="KEGG" id="kmn:HW532_14370"/>
<evidence type="ECO:0000256" key="6">
    <source>
        <dbReference type="SAM" id="SignalP"/>
    </source>
</evidence>
<evidence type="ECO:0000256" key="3">
    <source>
        <dbReference type="ARBA" id="ARBA00022448"/>
    </source>
</evidence>
<keyword evidence="5" id="KW-0574">Periplasm</keyword>
<dbReference type="Gene3D" id="3.40.190.10">
    <property type="entry name" value="Periplasmic binding protein-like II"/>
    <property type="match status" value="2"/>
</dbReference>
<evidence type="ECO:0000256" key="4">
    <source>
        <dbReference type="ARBA" id="ARBA00022729"/>
    </source>
</evidence>
<dbReference type="EMBL" id="CP058214">
    <property type="protein sequence ID" value="QPC43767.1"/>
    <property type="molecule type" value="Genomic_DNA"/>
</dbReference>
<dbReference type="AlphaFoldDB" id="A0A7S8HCI6"/>
<organism evidence="7 8">
    <name type="scientific">Kaustia mangrovi</name>
    <dbReference type="NCBI Taxonomy" id="2593653"/>
    <lineage>
        <taxon>Bacteria</taxon>
        <taxon>Pseudomonadati</taxon>
        <taxon>Pseudomonadota</taxon>
        <taxon>Alphaproteobacteria</taxon>
        <taxon>Hyphomicrobiales</taxon>
        <taxon>Parvibaculaceae</taxon>
        <taxon>Kaustia</taxon>
    </lineage>
</organism>